<comment type="catalytic activity">
    <reaction evidence="1 8">
        <text>a 4-O-methyl-thymidine in DNA + L-cysteinyl-[protein] = a thymidine in DNA + S-methyl-L-cysteinyl-[protein]</text>
        <dbReference type="Rhea" id="RHEA:53428"/>
        <dbReference type="Rhea" id="RHEA-COMP:10131"/>
        <dbReference type="Rhea" id="RHEA-COMP:10132"/>
        <dbReference type="Rhea" id="RHEA-COMP:13555"/>
        <dbReference type="Rhea" id="RHEA-COMP:13556"/>
        <dbReference type="ChEBI" id="CHEBI:29950"/>
        <dbReference type="ChEBI" id="CHEBI:82612"/>
        <dbReference type="ChEBI" id="CHEBI:137386"/>
        <dbReference type="ChEBI" id="CHEBI:137387"/>
        <dbReference type="EC" id="2.1.1.63"/>
    </reaction>
</comment>
<dbReference type="SUPFAM" id="SSF46767">
    <property type="entry name" value="Methylated DNA-protein cysteine methyltransferase, C-terminal domain"/>
    <property type="match status" value="1"/>
</dbReference>
<name>A0A2G1X9Z0_STRCJ</name>
<comment type="catalytic activity">
    <reaction evidence="7 8">
        <text>a 6-O-methyl-2'-deoxyguanosine in DNA + L-cysteinyl-[protein] = S-methyl-L-cysteinyl-[protein] + a 2'-deoxyguanosine in DNA</text>
        <dbReference type="Rhea" id="RHEA:24000"/>
        <dbReference type="Rhea" id="RHEA-COMP:10131"/>
        <dbReference type="Rhea" id="RHEA-COMP:10132"/>
        <dbReference type="Rhea" id="RHEA-COMP:11367"/>
        <dbReference type="Rhea" id="RHEA-COMP:11368"/>
        <dbReference type="ChEBI" id="CHEBI:29950"/>
        <dbReference type="ChEBI" id="CHEBI:82612"/>
        <dbReference type="ChEBI" id="CHEBI:85445"/>
        <dbReference type="ChEBI" id="CHEBI:85448"/>
        <dbReference type="EC" id="2.1.1.63"/>
    </reaction>
</comment>
<dbReference type="InterPro" id="IPR023546">
    <property type="entry name" value="MGMT"/>
</dbReference>
<dbReference type="FunFam" id="1.10.10.10:FF:000214">
    <property type="entry name" value="Methylated-DNA--protein-cysteine methyltransferase"/>
    <property type="match status" value="1"/>
</dbReference>
<feature type="domain" description="Methylated-DNA-[protein]-cysteine S-methyltransferase DNA binding" evidence="9">
    <location>
        <begin position="82"/>
        <end position="163"/>
    </location>
</feature>
<feature type="domain" description="Methylguanine DNA methyltransferase ribonuclease-like" evidence="10">
    <location>
        <begin position="1"/>
        <end position="76"/>
    </location>
</feature>
<evidence type="ECO:0000256" key="7">
    <source>
        <dbReference type="ARBA" id="ARBA00049348"/>
    </source>
</evidence>
<dbReference type="NCBIfam" id="TIGR00589">
    <property type="entry name" value="ogt"/>
    <property type="match status" value="1"/>
</dbReference>
<organism evidence="11 12">
    <name type="scientific">Streptomyces cinnamoneus</name>
    <name type="common">Streptoverticillium cinnamoneum</name>
    <dbReference type="NCBI Taxonomy" id="53446"/>
    <lineage>
        <taxon>Bacteria</taxon>
        <taxon>Bacillati</taxon>
        <taxon>Actinomycetota</taxon>
        <taxon>Actinomycetes</taxon>
        <taxon>Kitasatosporales</taxon>
        <taxon>Streptomycetaceae</taxon>
        <taxon>Streptomyces</taxon>
        <taxon>Streptomyces cinnamoneus group</taxon>
    </lineage>
</organism>
<dbReference type="AlphaFoldDB" id="A0A2G1X9Z0"/>
<dbReference type="EMBL" id="NHZO01000168">
    <property type="protein sequence ID" value="PHQ48040.1"/>
    <property type="molecule type" value="Genomic_DNA"/>
</dbReference>
<dbReference type="Pfam" id="PF02870">
    <property type="entry name" value="Methyltransf_1N"/>
    <property type="match status" value="1"/>
</dbReference>
<dbReference type="GO" id="GO:0005737">
    <property type="term" value="C:cytoplasm"/>
    <property type="evidence" value="ECO:0007669"/>
    <property type="project" value="UniProtKB-SubCell"/>
</dbReference>
<dbReference type="PANTHER" id="PTHR10815">
    <property type="entry name" value="METHYLATED-DNA--PROTEIN-CYSTEINE METHYLTRANSFERASE"/>
    <property type="match status" value="1"/>
</dbReference>
<feature type="active site" description="Nucleophile; methyl group acceptor" evidence="8">
    <location>
        <position position="134"/>
    </location>
</feature>
<keyword evidence="4 8" id="KW-0808">Transferase</keyword>
<keyword evidence="5 8" id="KW-0227">DNA damage</keyword>
<dbReference type="InterPro" id="IPR014048">
    <property type="entry name" value="MethylDNA_cys_MeTrfase_DNA-bd"/>
</dbReference>
<keyword evidence="8" id="KW-0963">Cytoplasm</keyword>
<dbReference type="GO" id="GO:0006307">
    <property type="term" value="P:DNA alkylation repair"/>
    <property type="evidence" value="ECO:0007669"/>
    <property type="project" value="UniProtKB-UniRule"/>
</dbReference>
<evidence type="ECO:0000256" key="8">
    <source>
        <dbReference type="HAMAP-Rule" id="MF_00772"/>
    </source>
</evidence>
<sequence length="164" mass="17195">MLYTEIDSPLGRLLLTGRPSATAPGGTALVSLSVPEQRNAPAPGPDWRREPAAFGEAARQLAAYFAGETRDFALEFAVEGTEFRRKVWDALDAVPYGATTSYGQLAARIGAPRAAVRAVGGAIGANPLLVLRPCHRVIGADGSLTGYAGGLDRKRHLLALEGAL</sequence>
<keyword evidence="6 8" id="KW-0234">DNA repair</keyword>
<keyword evidence="12" id="KW-1185">Reference proteome</keyword>
<dbReference type="InterPro" id="IPR036217">
    <property type="entry name" value="MethylDNA_cys_MeTrfase_DNAb"/>
</dbReference>
<dbReference type="InterPro" id="IPR036631">
    <property type="entry name" value="MGMT_N_sf"/>
</dbReference>
<gene>
    <name evidence="11" type="ORF">BLA24_31810</name>
</gene>
<evidence type="ECO:0000256" key="3">
    <source>
        <dbReference type="ARBA" id="ARBA00022603"/>
    </source>
</evidence>
<comment type="subcellular location">
    <subcellularLocation>
        <location evidence="8">Cytoplasm</location>
    </subcellularLocation>
</comment>
<evidence type="ECO:0000256" key="4">
    <source>
        <dbReference type="ARBA" id="ARBA00022679"/>
    </source>
</evidence>
<evidence type="ECO:0000259" key="10">
    <source>
        <dbReference type="Pfam" id="PF02870"/>
    </source>
</evidence>
<dbReference type="GO" id="GO:0003908">
    <property type="term" value="F:methylated-DNA-[protein]-cysteine S-methyltransferase activity"/>
    <property type="evidence" value="ECO:0007669"/>
    <property type="project" value="UniProtKB-UniRule"/>
</dbReference>
<proteinExistence type="inferred from homology"/>
<dbReference type="RefSeq" id="WP_099202560.1">
    <property type="nucleotide sequence ID" value="NZ_JBIRXA010000019.1"/>
</dbReference>
<keyword evidence="3 8" id="KW-0489">Methyltransferase</keyword>
<protein>
    <recommendedName>
        <fullName evidence="8">Methylated-DNA--protein-cysteine methyltransferase</fullName>
        <ecNumber evidence="8">2.1.1.63</ecNumber>
    </recommendedName>
    <alternativeName>
        <fullName evidence="8">6-O-methylguanine-DNA methyltransferase</fullName>
        <shortName evidence="8">MGMT</shortName>
    </alternativeName>
    <alternativeName>
        <fullName evidence="8">O-6-methylguanine-DNA-alkyltransferase</fullName>
    </alternativeName>
</protein>
<evidence type="ECO:0000256" key="6">
    <source>
        <dbReference type="ARBA" id="ARBA00023204"/>
    </source>
</evidence>
<dbReference type="SUPFAM" id="SSF53155">
    <property type="entry name" value="Methylated DNA-protein cysteine methyltransferase domain"/>
    <property type="match status" value="1"/>
</dbReference>
<dbReference type="Gene3D" id="3.30.160.70">
    <property type="entry name" value="Methylated DNA-protein cysteine methyltransferase domain"/>
    <property type="match status" value="1"/>
</dbReference>
<dbReference type="Proteomes" id="UP000222531">
    <property type="component" value="Unassembled WGS sequence"/>
</dbReference>
<dbReference type="Gene3D" id="1.10.10.10">
    <property type="entry name" value="Winged helix-like DNA-binding domain superfamily/Winged helix DNA-binding domain"/>
    <property type="match status" value="1"/>
</dbReference>
<dbReference type="OrthoDB" id="9802228at2"/>
<dbReference type="InterPro" id="IPR008332">
    <property type="entry name" value="MethylG_MeTrfase_N"/>
</dbReference>
<comment type="caution">
    <text evidence="11">The sequence shown here is derived from an EMBL/GenBank/DDBJ whole genome shotgun (WGS) entry which is preliminary data.</text>
</comment>
<dbReference type="PANTHER" id="PTHR10815:SF5">
    <property type="entry name" value="METHYLATED-DNA--PROTEIN-CYSTEINE METHYLTRANSFERASE"/>
    <property type="match status" value="1"/>
</dbReference>
<dbReference type="CDD" id="cd06445">
    <property type="entry name" value="ATase"/>
    <property type="match status" value="1"/>
</dbReference>
<comment type="similarity">
    <text evidence="2 8">Belongs to the MGMT family.</text>
</comment>
<dbReference type="HAMAP" id="MF_00772">
    <property type="entry name" value="OGT"/>
    <property type="match status" value="1"/>
</dbReference>
<comment type="miscellaneous">
    <text evidence="8">This enzyme catalyzes only one turnover and therefore is not strictly catalytic. According to one definition, an enzyme is a biocatalyst that acts repeatedly and over many reaction cycles.</text>
</comment>
<reference evidence="11 12" key="1">
    <citation type="journal article" date="2017" name="Biochemistry">
        <title>Identification of the Biosynthetic Pathway for the Antibiotic Bicyclomycin.</title>
        <authorList>
            <person name="Patteson J."/>
            <person name="Cai W."/>
            <person name="Johnson R.A."/>
            <person name="Santa Maria K."/>
            <person name="Li B."/>
        </authorList>
    </citation>
    <scope>NUCLEOTIDE SEQUENCE [LARGE SCALE GENOMIC DNA]</scope>
    <source>
        <strain evidence="11 12">ATCC 21532</strain>
    </source>
</reference>
<dbReference type="InterPro" id="IPR036388">
    <property type="entry name" value="WH-like_DNA-bd_sf"/>
</dbReference>
<dbReference type="EC" id="2.1.1.63" evidence="8"/>
<comment type="function">
    <text evidence="8">Involved in the cellular defense against the biological effects of O6-methylguanine (O6-MeG) and O4-methylthymine (O4-MeT) in DNA. Repairs the methylated nucleobase in DNA by stoichiometrically transferring the methyl group to a cysteine residue in the enzyme. This is a suicide reaction: the enzyme is irreversibly inactivated.</text>
</comment>
<evidence type="ECO:0000256" key="1">
    <source>
        <dbReference type="ARBA" id="ARBA00001286"/>
    </source>
</evidence>
<evidence type="ECO:0000313" key="11">
    <source>
        <dbReference type="EMBL" id="PHQ48040.1"/>
    </source>
</evidence>
<evidence type="ECO:0000259" key="9">
    <source>
        <dbReference type="Pfam" id="PF01035"/>
    </source>
</evidence>
<dbReference type="Pfam" id="PF01035">
    <property type="entry name" value="DNA_binding_1"/>
    <property type="match status" value="1"/>
</dbReference>
<dbReference type="GO" id="GO:0032259">
    <property type="term" value="P:methylation"/>
    <property type="evidence" value="ECO:0007669"/>
    <property type="project" value="UniProtKB-KW"/>
</dbReference>
<evidence type="ECO:0000256" key="5">
    <source>
        <dbReference type="ARBA" id="ARBA00022763"/>
    </source>
</evidence>
<evidence type="ECO:0000256" key="2">
    <source>
        <dbReference type="ARBA" id="ARBA00008711"/>
    </source>
</evidence>
<accession>A0A2G1X9Z0</accession>
<evidence type="ECO:0000313" key="12">
    <source>
        <dbReference type="Proteomes" id="UP000222531"/>
    </source>
</evidence>